<evidence type="ECO:0000256" key="1">
    <source>
        <dbReference type="SAM" id="MobiDB-lite"/>
    </source>
</evidence>
<reference evidence="2" key="4">
    <citation type="submission" date="2019-03" db="UniProtKB">
        <authorList>
            <consortium name="EnsemblPlants"/>
        </authorList>
    </citation>
    <scope>IDENTIFICATION</scope>
</reference>
<dbReference type="Gramene" id="AET3Gv20278000.8">
    <property type="protein sequence ID" value="AET3Gv20278000.8"/>
    <property type="gene ID" value="AET3Gv20278000"/>
</dbReference>
<dbReference type="Gramene" id="AET3Gv20278000.11">
    <property type="protein sequence ID" value="AET3Gv20278000.11"/>
    <property type="gene ID" value="AET3Gv20278000"/>
</dbReference>
<evidence type="ECO:0000313" key="2">
    <source>
        <dbReference type="EnsemblPlants" id="AET3Gv20278000.11"/>
    </source>
</evidence>
<name>A0A453EAX1_AEGTS</name>
<accession>A0A453EAX1</accession>
<sequence length="110" mass="12248">GGTPIMPGTCRLASIKVSSAQLLFTSFVKKGKGIDRAASHHFTGQVEHRLFSPPEGRTDGRTCLHQTPFSSSQSQSRLGKRKKLMPAQHPTPQLHIFPRRCLFVIFLLRP</sequence>
<reference evidence="3" key="1">
    <citation type="journal article" date="2014" name="Science">
        <title>Ancient hybridizations among the ancestral genomes of bread wheat.</title>
        <authorList>
            <consortium name="International Wheat Genome Sequencing Consortium,"/>
            <person name="Marcussen T."/>
            <person name="Sandve S.R."/>
            <person name="Heier L."/>
            <person name="Spannagl M."/>
            <person name="Pfeifer M."/>
            <person name="Jakobsen K.S."/>
            <person name="Wulff B.B."/>
            <person name="Steuernagel B."/>
            <person name="Mayer K.F."/>
            <person name="Olsen O.A."/>
        </authorList>
    </citation>
    <scope>NUCLEOTIDE SEQUENCE [LARGE SCALE GENOMIC DNA]</scope>
    <source>
        <strain evidence="3">cv. AL8/78</strain>
    </source>
</reference>
<reference evidence="2" key="3">
    <citation type="journal article" date="2017" name="Nature">
        <title>Genome sequence of the progenitor of the wheat D genome Aegilops tauschii.</title>
        <authorList>
            <person name="Luo M.C."/>
            <person name="Gu Y.Q."/>
            <person name="Puiu D."/>
            <person name="Wang H."/>
            <person name="Twardziok S.O."/>
            <person name="Deal K.R."/>
            <person name="Huo N."/>
            <person name="Zhu T."/>
            <person name="Wang L."/>
            <person name="Wang Y."/>
            <person name="McGuire P.E."/>
            <person name="Liu S."/>
            <person name="Long H."/>
            <person name="Ramasamy R.K."/>
            <person name="Rodriguez J.C."/>
            <person name="Van S.L."/>
            <person name="Yuan L."/>
            <person name="Wang Z."/>
            <person name="Xia Z."/>
            <person name="Xiao L."/>
            <person name="Anderson O.D."/>
            <person name="Ouyang S."/>
            <person name="Liang Y."/>
            <person name="Zimin A.V."/>
            <person name="Pertea G."/>
            <person name="Qi P."/>
            <person name="Bennetzen J.L."/>
            <person name="Dai X."/>
            <person name="Dawson M.W."/>
            <person name="Muller H.G."/>
            <person name="Kugler K."/>
            <person name="Rivarola-Duarte L."/>
            <person name="Spannagl M."/>
            <person name="Mayer K.F.X."/>
            <person name="Lu F.H."/>
            <person name="Bevan M.W."/>
            <person name="Leroy P."/>
            <person name="Li P."/>
            <person name="You F.M."/>
            <person name="Sun Q."/>
            <person name="Liu Z."/>
            <person name="Lyons E."/>
            <person name="Wicker T."/>
            <person name="Salzberg S.L."/>
            <person name="Devos K.M."/>
            <person name="Dvorak J."/>
        </authorList>
    </citation>
    <scope>NUCLEOTIDE SEQUENCE [LARGE SCALE GENOMIC DNA]</scope>
    <source>
        <strain evidence="2">cv. AL8/78</strain>
    </source>
</reference>
<evidence type="ECO:0000313" key="3">
    <source>
        <dbReference type="Proteomes" id="UP000015105"/>
    </source>
</evidence>
<dbReference type="EnsemblPlants" id="AET3Gv20278000.11">
    <property type="protein sequence ID" value="AET3Gv20278000.11"/>
    <property type="gene ID" value="AET3Gv20278000"/>
</dbReference>
<proteinExistence type="predicted"/>
<dbReference type="EnsemblPlants" id="AET3Gv20278000.8">
    <property type="protein sequence ID" value="AET3Gv20278000.8"/>
    <property type="gene ID" value="AET3Gv20278000"/>
</dbReference>
<reference evidence="3" key="2">
    <citation type="journal article" date="2017" name="Nat. Plants">
        <title>The Aegilops tauschii genome reveals multiple impacts of transposons.</title>
        <authorList>
            <person name="Zhao G."/>
            <person name="Zou C."/>
            <person name="Li K."/>
            <person name="Wang K."/>
            <person name="Li T."/>
            <person name="Gao L."/>
            <person name="Zhang X."/>
            <person name="Wang H."/>
            <person name="Yang Z."/>
            <person name="Liu X."/>
            <person name="Jiang W."/>
            <person name="Mao L."/>
            <person name="Kong X."/>
            <person name="Jiao Y."/>
            <person name="Jia J."/>
        </authorList>
    </citation>
    <scope>NUCLEOTIDE SEQUENCE [LARGE SCALE GENOMIC DNA]</scope>
    <source>
        <strain evidence="3">cv. AL8/78</strain>
    </source>
</reference>
<dbReference type="Proteomes" id="UP000015105">
    <property type="component" value="Chromosome 3D"/>
</dbReference>
<reference evidence="2" key="5">
    <citation type="journal article" date="2021" name="G3 (Bethesda)">
        <title>Aegilops tauschii genome assembly Aet v5.0 features greater sequence contiguity and improved annotation.</title>
        <authorList>
            <person name="Wang L."/>
            <person name="Zhu T."/>
            <person name="Rodriguez J.C."/>
            <person name="Deal K.R."/>
            <person name="Dubcovsky J."/>
            <person name="McGuire P.E."/>
            <person name="Lux T."/>
            <person name="Spannagl M."/>
            <person name="Mayer K.F.X."/>
            <person name="Baldrich P."/>
            <person name="Meyers B.C."/>
            <person name="Huo N."/>
            <person name="Gu Y.Q."/>
            <person name="Zhou H."/>
            <person name="Devos K.M."/>
            <person name="Bennetzen J.L."/>
            <person name="Unver T."/>
            <person name="Budak H."/>
            <person name="Gulick P.J."/>
            <person name="Galiba G."/>
            <person name="Kalapos B."/>
            <person name="Nelson D.R."/>
            <person name="Li P."/>
            <person name="You F.M."/>
            <person name="Luo M.C."/>
            <person name="Dvorak J."/>
        </authorList>
    </citation>
    <scope>NUCLEOTIDE SEQUENCE [LARGE SCALE GENOMIC DNA]</scope>
    <source>
        <strain evidence="2">cv. AL8/78</strain>
    </source>
</reference>
<feature type="compositionally biased region" description="Basic and acidic residues" evidence="1">
    <location>
        <begin position="46"/>
        <end position="62"/>
    </location>
</feature>
<feature type="compositionally biased region" description="Polar residues" evidence="1">
    <location>
        <begin position="64"/>
        <end position="77"/>
    </location>
</feature>
<dbReference type="AlphaFoldDB" id="A0A453EAX1"/>
<feature type="region of interest" description="Disordered" evidence="1">
    <location>
        <begin position="45"/>
        <end position="90"/>
    </location>
</feature>
<keyword evidence="3" id="KW-1185">Reference proteome</keyword>
<protein>
    <submittedName>
        <fullName evidence="2">Uncharacterized protein</fullName>
    </submittedName>
</protein>
<organism evidence="2 3">
    <name type="scientific">Aegilops tauschii subsp. strangulata</name>
    <name type="common">Goatgrass</name>
    <dbReference type="NCBI Taxonomy" id="200361"/>
    <lineage>
        <taxon>Eukaryota</taxon>
        <taxon>Viridiplantae</taxon>
        <taxon>Streptophyta</taxon>
        <taxon>Embryophyta</taxon>
        <taxon>Tracheophyta</taxon>
        <taxon>Spermatophyta</taxon>
        <taxon>Magnoliopsida</taxon>
        <taxon>Liliopsida</taxon>
        <taxon>Poales</taxon>
        <taxon>Poaceae</taxon>
        <taxon>BOP clade</taxon>
        <taxon>Pooideae</taxon>
        <taxon>Triticodae</taxon>
        <taxon>Triticeae</taxon>
        <taxon>Triticinae</taxon>
        <taxon>Aegilops</taxon>
    </lineage>
</organism>